<protein>
    <submittedName>
        <fullName evidence="2">Uncharacterized protein</fullName>
    </submittedName>
</protein>
<evidence type="ECO:0000313" key="3">
    <source>
        <dbReference type="Proteomes" id="UP000292223"/>
    </source>
</evidence>
<keyword evidence="1" id="KW-1133">Transmembrane helix</keyword>
<gene>
    <name evidence="2" type="ORF">EU507_02950</name>
</gene>
<sequence length="103" mass="11735">MNTENFFGNLKSVKSPCISRAFSFFSITFLKCFGPSFLIFSQIVLNLPILTTIIVKISKNLVVILTTNLIRKIPKHLPNLAIFEPELLKRLNAFEKTKHIPLC</sequence>
<dbReference type="EMBL" id="SEWT01000002">
    <property type="protein sequence ID" value="RYU34443.1"/>
    <property type="molecule type" value="Genomic_DNA"/>
</dbReference>
<comment type="caution">
    <text evidence="2">The sequence shown here is derived from an EMBL/GenBank/DDBJ whole genome shotgun (WGS) entry which is preliminary data.</text>
</comment>
<proteinExistence type="predicted"/>
<keyword evidence="1" id="KW-0812">Transmembrane</keyword>
<dbReference type="Proteomes" id="UP000292223">
    <property type="component" value="Unassembled WGS sequence"/>
</dbReference>
<dbReference type="AlphaFoldDB" id="A0A8B3RYJ6"/>
<feature type="transmembrane region" description="Helical" evidence="1">
    <location>
        <begin position="49"/>
        <end position="70"/>
    </location>
</feature>
<evidence type="ECO:0000313" key="2">
    <source>
        <dbReference type="EMBL" id="RYU34443.1"/>
    </source>
</evidence>
<accession>A0A8B3RYJ6</accession>
<keyword evidence="1" id="KW-0472">Membrane</keyword>
<organism evidence="2 3">
    <name type="scientific">Enterococcus faecalis</name>
    <name type="common">Streptococcus faecalis</name>
    <dbReference type="NCBI Taxonomy" id="1351"/>
    <lineage>
        <taxon>Bacteria</taxon>
        <taxon>Bacillati</taxon>
        <taxon>Bacillota</taxon>
        <taxon>Bacilli</taxon>
        <taxon>Lactobacillales</taxon>
        <taxon>Enterococcaceae</taxon>
        <taxon>Enterococcus</taxon>
    </lineage>
</organism>
<feature type="transmembrane region" description="Helical" evidence="1">
    <location>
        <begin position="21"/>
        <end position="43"/>
    </location>
</feature>
<evidence type="ECO:0000256" key="1">
    <source>
        <dbReference type="SAM" id="Phobius"/>
    </source>
</evidence>
<reference evidence="2 3" key="1">
    <citation type="submission" date="2019-02" db="EMBL/GenBank/DDBJ databases">
        <title>From farm to fork: dissemination of Tn554::fexA-optrA in linezolid-resistant Enterococcus faecalis clones from chicken feces and meat in Tunisia.</title>
        <authorList>
            <person name="Tedim A.P."/>
            <person name="Elghaieb H."/>
            <person name="Abbassi M.S."/>
            <person name="Novais C."/>
            <person name="Hassen A."/>
            <person name="Peixe L."/>
            <person name="Freitas A.R."/>
        </authorList>
    </citation>
    <scope>NUCLEOTIDE SEQUENCE [LARGE SCALE GENOMIC DNA]</scope>
    <source>
        <strain evidence="2 3">728T</strain>
    </source>
</reference>
<name>A0A8B3RYJ6_ENTFL</name>